<evidence type="ECO:0000313" key="10">
    <source>
        <dbReference type="Proteomes" id="UP000320672"/>
    </source>
</evidence>
<keyword evidence="7" id="KW-0812">Transmembrane</keyword>
<reference evidence="9 10" key="1">
    <citation type="submission" date="2019-02" db="EMBL/GenBank/DDBJ databases">
        <title>Deep-cultivation of Planctomycetes and their phenomic and genomic characterization uncovers novel biology.</title>
        <authorList>
            <person name="Wiegand S."/>
            <person name="Jogler M."/>
            <person name="Boedeker C."/>
            <person name="Pinto D."/>
            <person name="Vollmers J."/>
            <person name="Rivas-Marin E."/>
            <person name="Kohn T."/>
            <person name="Peeters S.H."/>
            <person name="Heuer A."/>
            <person name="Rast P."/>
            <person name="Oberbeckmann S."/>
            <person name="Bunk B."/>
            <person name="Jeske O."/>
            <person name="Meyerdierks A."/>
            <person name="Storesund J.E."/>
            <person name="Kallscheuer N."/>
            <person name="Luecker S."/>
            <person name="Lage O.M."/>
            <person name="Pohl T."/>
            <person name="Merkel B.J."/>
            <person name="Hornburger P."/>
            <person name="Mueller R.-W."/>
            <person name="Bruemmer F."/>
            <person name="Labrenz M."/>
            <person name="Spormann A.M."/>
            <person name="Op den Camp H."/>
            <person name="Overmann J."/>
            <person name="Amann R."/>
            <person name="Jetten M.S.M."/>
            <person name="Mascher T."/>
            <person name="Medema M.H."/>
            <person name="Devos D.P."/>
            <person name="Kaster A.-K."/>
            <person name="Ovreas L."/>
            <person name="Rohde M."/>
            <person name="Galperin M.Y."/>
            <person name="Jogler C."/>
        </authorList>
    </citation>
    <scope>NUCLEOTIDE SEQUENCE [LARGE SCALE GENOMIC DNA]</scope>
    <source>
        <strain evidence="9 10">FF011L</strain>
    </source>
</reference>
<dbReference type="PROSITE" id="PS50294">
    <property type="entry name" value="WD_REPEATS_REGION"/>
    <property type="match status" value="1"/>
</dbReference>
<dbReference type="EC" id="2.7.11.1" evidence="9"/>
<keyword evidence="10" id="KW-1185">Reference proteome</keyword>
<evidence type="ECO:0000259" key="8">
    <source>
        <dbReference type="PROSITE" id="PS50011"/>
    </source>
</evidence>
<keyword evidence="7" id="KW-0472">Membrane</keyword>
<keyword evidence="5" id="KW-0853">WD repeat</keyword>
<dbReference type="Gene3D" id="2.130.10.10">
    <property type="entry name" value="YVTN repeat-like/Quinoprotein amine dehydrogenase"/>
    <property type="match status" value="3"/>
</dbReference>
<dbReference type="PROSITE" id="PS50011">
    <property type="entry name" value="PROTEIN_KINASE_DOM"/>
    <property type="match status" value="1"/>
</dbReference>
<dbReference type="Gene3D" id="3.30.200.20">
    <property type="entry name" value="Phosphorylase Kinase, domain 1"/>
    <property type="match status" value="1"/>
</dbReference>
<dbReference type="InterPro" id="IPR000719">
    <property type="entry name" value="Prot_kinase_dom"/>
</dbReference>
<evidence type="ECO:0000256" key="2">
    <source>
        <dbReference type="ARBA" id="ARBA00022741"/>
    </source>
</evidence>
<dbReference type="PANTHER" id="PTHR43289">
    <property type="entry name" value="MITOGEN-ACTIVATED PROTEIN KINASE KINASE KINASE 20-RELATED"/>
    <property type="match status" value="1"/>
</dbReference>
<dbReference type="InterPro" id="IPR008271">
    <property type="entry name" value="Ser/Thr_kinase_AS"/>
</dbReference>
<dbReference type="CDD" id="cd14014">
    <property type="entry name" value="STKc_PknB_like"/>
    <property type="match status" value="1"/>
</dbReference>
<keyword evidence="2 6" id="KW-0547">Nucleotide-binding</keyword>
<feature type="transmembrane region" description="Helical" evidence="7">
    <location>
        <begin position="409"/>
        <end position="433"/>
    </location>
</feature>
<evidence type="ECO:0000256" key="4">
    <source>
        <dbReference type="ARBA" id="ARBA00022840"/>
    </source>
</evidence>
<evidence type="ECO:0000256" key="5">
    <source>
        <dbReference type="PROSITE-ProRule" id="PRU00221"/>
    </source>
</evidence>
<feature type="binding site" evidence="6">
    <location>
        <position position="116"/>
    </location>
    <ligand>
        <name>ATP</name>
        <dbReference type="ChEBI" id="CHEBI:30616"/>
    </ligand>
</feature>
<evidence type="ECO:0000256" key="1">
    <source>
        <dbReference type="ARBA" id="ARBA00022679"/>
    </source>
</evidence>
<dbReference type="Gene3D" id="1.10.510.10">
    <property type="entry name" value="Transferase(Phosphotransferase) domain 1"/>
    <property type="match status" value="1"/>
</dbReference>
<dbReference type="InterPro" id="IPR015943">
    <property type="entry name" value="WD40/YVTN_repeat-like_dom_sf"/>
</dbReference>
<dbReference type="PROSITE" id="PS00108">
    <property type="entry name" value="PROTEIN_KINASE_ST"/>
    <property type="match status" value="1"/>
</dbReference>
<dbReference type="KEGG" id="rml:FF011L_53030"/>
<evidence type="ECO:0000256" key="3">
    <source>
        <dbReference type="ARBA" id="ARBA00022777"/>
    </source>
</evidence>
<dbReference type="GO" id="GO:0005524">
    <property type="term" value="F:ATP binding"/>
    <property type="evidence" value="ECO:0007669"/>
    <property type="project" value="UniProtKB-UniRule"/>
</dbReference>
<dbReference type="PROSITE" id="PS00107">
    <property type="entry name" value="PROTEIN_KINASE_ATP"/>
    <property type="match status" value="1"/>
</dbReference>
<keyword evidence="7" id="KW-1133">Transmembrane helix</keyword>
<dbReference type="InterPro" id="IPR001680">
    <property type="entry name" value="WD40_rpt"/>
</dbReference>
<dbReference type="AlphaFoldDB" id="A0A517MNP2"/>
<evidence type="ECO:0000256" key="7">
    <source>
        <dbReference type="SAM" id="Phobius"/>
    </source>
</evidence>
<keyword evidence="4 6" id="KW-0067">ATP-binding</keyword>
<dbReference type="SUPFAM" id="SSF50978">
    <property type="entry name" value="WD40 repeat-like"/>
    <property type="match status" value="2"/>
</dbReference>
<feature type="domain" description="Protein kinase" evidence="8">
    <location>
        <begin position="86"/>
        <end position="384"/>
    </location>
</feature>
<organism evidence="9 10">
    <name type="scientific">Roseimaritima multifibrata</name>
    <dbReference type="NCBI Taxonomy" id="1930274"/>
    <lineage>
        <taxon>Bacteria</taxon>
        <taxon>Pseudomonadati</taxon>
        <taxon>Planctomycetota</taxon>
        <taxon>Planctomycetia</taxon>
        <taxon>Pirellulales</taxon>
        <taxon>Pirellulaceae</taxon>
        <taxon>Roseimaritima</taxon>
    </lineage>
</organism>
<dbReference type="InterPro" id="IPR011009">
    <property type="entry name" value="Kinase-like_dom_sf"/>
</dbReference>
<dbReference type="PROSITE" id="PS50082">
    <property type="entry name" value="WD_REPEATS_2"/>
    <property type="match status" value="2"/>
</dbReference>
<protein>
    <submittedName>
        <fullName evidence="9">Serine/threonine-protein kinase PknB</fullName>
        <ecNumber evidence="9">2.7.11.1</ecNumber>
    </submittedName>
</protein>
<feature type="repeat" description="WD" evidence="5">
    <location>
        <begin position="553"/>
        <end position="594"/>
    </location>
</feature>
<dbReference type="Pfam" id="PF00400">
    <property type="entry name" value="WD40"/>
    <property type="match status" value="2"/>
</dbReference>
<proteinExistence type="predicted"/>
<evidence type="ECO:0000313" key="9">
    <source>
        <dbReference type="EMBL" id="QDS96491.1"/>
    </source>
</evidence>
<dbReference type="Proteomes" id="UP000320672">
    <property type="component" value="Chromosome"/>
</dbReference>
<dbReference type="PANTHER" id="PTHR43289:SF6">
    <property type="entry name" value="SERINE_THREONINE-PROTEIN KINASE NEKL-3"/>
    <property type="match status" value="1"/>
</dbReference>
<dbReference type="EMBL" id="CP036262">
    <property type="protein sequence ID" value="QDS96491.1"/>
    <property type="molecule type" value="Genomic_DNA"/>
</dbReference>
<dbReference type="Pfam" id="PF00069">
    <property type="entry name" value="Pkinase"/>
    <property type="match status" value="1"/>
</dbReference>
<dbReference type="SMART" id="SM00220">
    <property type="entry name" value="S_TKc"/>
    <property type="match status" value="1"/>
</dbReference>
<sequence length="1086" mass="119565">MQAIEIDDFEERHRFVERACGSDETMLVAVRKLLSALDREDCNVLDEVVDCFAADKTQGMTQGASVRSGFWPESTDVRDLPQIDRYKICELIGEGGMGTVYVAQQDQPVRRKVALKVIRAGIATRVTLARFSAERQALAMMDHPNIAKIFDGGTTAAGQPYLVMELVQGLPLTKYVATHSLGTDELLRLFVKVCRAVQHAHQKGVIHRDLKPSNILVSEIDDEAVPKVIDFGLAKALDLPLTDSTIYTGFAQMMGTPMYMSPEQAEMGVIDIDTRSDVYSLGVLLYELVVGVPPFERKTFKTASFDEVRRIIRDVQPSLPSVAVSTLQSKKGSTISRRIGGDRSMPCETIRGELDWLIMKALEKDRRRRYESASELADDIQRFLSGEAVLACPPSRIYQLRKTFQRHRVAISAAALVLFSLIVISFVSIWQVIEVGRAKTAIELRERRVSDLLESNQLLSATSAYRTADFVQLAQLTGESLRQRESLPAGESSTLLRFLHSASYRLPRERVEFSSPVHEIAISPTESHAVCVFEDGNVTLISLDGSTTEPRRLGGHGKPVHAVAFSPDGTKVVSGSSSGVLKFWDVDQATCDREIKIVSTGIESLVWSPNGESIAAGARYSGVWVGDALGNEKFRFENDQRHESLLFSGDSRELFVPTREGIHVWDVASGECMRSIDTNPFSNIRAMCWAGSNRQWLVVGERYHDSLAVFDPESGARRGTFNVSVAYAKSLAASSDGMWVTAGYGDGRVQVIRLSGSQGGLVDGKVQAQWHPHNQDDSRLALDWFSGGSSRFVTAGSDGAVQLWDRDAVVPGRELASEVPLEAAYLLDNLPEPVSFPRNQAPVNFPQLAFSLDAANGLVAFGSAKQVAIVSLRTRQPLATLKSPLTIHKHLALSSDGSRLAAVGDGQVSVWKSNTRWASHQLVAKFATANDSNVVFADQNQTLICGNEEDTRLQEVNIESGQVKRWHAMTDPDVVAISNDQRLIAAGNDICLTVWDRESDAVLLDIRKLSSVWALRFLHDDRVLVSGHNDGRIMAWHVPTGHPLGILYHPRPGLRGPRSIQLSADGQRMILTYPSNNGYIPVLLGR</sequence>
<keyword evidence="3 9" id="KW-0418">Kinase</keyword>
<evidence type="ECO:0000256" key="6">
    <source>
        <dbReference type="PROSITE-ProRule" id="PRU10141"/>
    </source>
</evidence>
<dbReference type="SUPFAM" id="SSF56112">
    <property type="entry name" value="Protein kinase-like (PK-like)"/>
    <property type="match status" value="1"/>
</dbReference>
<keyword evidence="1 9" id="KW-0808">Transferase</keyword>
<name>A0A517MNP2_9BACT</name>
<dbReference type="InterPro" id="IPR017441">
    <property type="entry name" value="Protein_kinase_ATP_BS"/>
</dbReference>
<feature type="repeat" description="WD" evidence="5">
    <location>
        <begin position="785"/>
        <end position="805"/>
    </location>
</feature>
<dbReference type="GO" id="GO:0004674">
    <property type="term" value="F:protein serine/threonine kinase activity"/>
    <property type="evidence" value="ECO:0007669"/>
    <property type="project" value="UniProtKB-EC"/>
</dbReference>
<accession>A0A517MNP2</accession>
<dbReference type="InterPro" id="IPR036322">
    <property type="entry name" value="WD40_repeat_dom_sf"/>
</dbReference>
<gene>
    <name evidence="9" type="primary">pknB_21</name>
    <name evidence="9" type="ORF">FF011L_53030</name>
</gene>
<dbReference type="SMART" id="SM00320">
    <property type="entry name" value="WD40"/>
    <property type="match status" value="9"/>
</dbReference>